<proteinExistence type="predicted"/>
<dbReference type="Proteomes" id="UP000705283">
    <property type="component" value="Unassembled WGS sequence"/>
</dbReference>
<dbReference type="PROSITE" id="PS51257">
    <property type="entry name" value="PROKAR_LIPOPROTEIN"/>
    <property type="match status" value="1"/>
</dbReference>
<evidence type="ECO:0008006" key="3">
    <source>
        <dbReference type="Google" id="ProtNLM"/>
    </source>
</evidence>
<protein>
    <recommendedName>
        <fullName evidence="3">DUF2570 domain-containing protein</fullName>
    </recommendedName>
</protein>
<comment type="caution">
    <text evidence="1">The sequence shown here is derived from an EMBL/GenBank/DDBJ whole genome shotgun (WGS) entry which is preliminary data.</text>
</comment>
<reference evidence="1" key="1">
    <citation type="submission" date="2020-11" db="EMBL/GenBank/DDBJ databases">
        <authorList>
            <person name="Lee S.D."/>
        </authorList>
    </citation>
    <scope>NUCLEOTIDE SEQUENCE</scope>
    <source>
        <strain evidence="1">SAP-2</strain>
    </source>
</reference>
<dbReference type="EMBL" id="JADMKS010000001">
    <property type="protein sequence ID" value="MBF6635750.1"/>
    <property type="molecule type" value="Genomic_DNA"/>
</dbReference>
<evidence type="ECO:0000313" key="1">
    <source>
        <dbReference type="EMBL" id="MBF6635750.1"/>
    </source>
</evidence>
<gene>
    <name evidence="1" type="ORF">ITX54_03615</name>
</gene>
<name>A0AA40WZ26_9GAMM</name>
<accession>A0AA40WZ26</accession>
<evidence type="ECO:0000313" key="2">
    <source>
        <dbReference type="Proteomes" id="UP000705283"/>
    </source>
</evidence>
<dbReference type="RefSeq" id="WP_158086912.1">
    <property type="nucleotide sequence ID" value="NZ_CBCSCF010000002.1"/>
</dbReference>
<reference evidence="1" key="2">
    <citation type="submission" date="2022-09" db="EMBL/GenBank/DDBJ databases">
        <title>Rouxiella aceris sp. nov., isolated from tree sap and emended description of the genus Rhouxiella.</title>
        <authorList>
            <person name="Kim I.S."/>
        </authorList>
    </citation>
    <scope>NUCLEOTIDE SEQUENCE</scope>
    <source>
        <strain evidence="1">SAP-2</strain>
    </source>
</reference>
<sequence>MINKIALMTTLLVMACIGLLMFLAFHYYGQTVSQAASLSTLTQQKKEAEFIVQSQGLSVGIFNQIAGATLNDQQTNQTASQRRQTIIKRVLQTAPCNLVPVAAAANDSLLNHYNAVRQSSRNTDTLRSARAVPAVSTAQ</sequence>
<organism evidence="1 2">
    <name type="scientific">Rouxiella silvae</name>
    <dbReference type="NCBI Taxonomy" id="1646373"/>
    <lineage>
        <taxon>Bacteria</taxon>
        <taxon>Pseudomonadati</taxon>
        <taxon>Pseudomonadota</taxon>
        <taxon>Gammaproteobacteria</taxon>
        <taxon>Enterobacterales</taxon>
        <taxon>Yersiniaceae</taxon>
        <taxon>Rouxiella</taxon>
    </lineage>
</organism>
<dbReference type="AlphaFoldDB" id="A0AA40WZ26"/>